<feature type="binding site" evidence="4">
    <location>
        <position position="95"/>
    </location>
    <ligand>
        <name>Mg(2+)</name>
        <dbReference type="ChEBI" id="CHEBI:18420"/>
        <label>1</label>
        <note>catalytic</note>
    </ligand>
</feature>
<dbReference type="Proteomes" id="UP000429484">
    <property type="component" value="Unassembled WGS sequence"/>
</dbReference>
<evidence type="ECO:0000256" key="3">
    <source>
        <dbReference type="ARBA" id="ARBA00022842"/>
    </source>
</evidence>
<dbReference type="SUPFAM" id="SSF56655">
    <property type="entry name" value="Carbohydrate phosphatase"/>
    <property type="match status" value="1"/>
</dbReference>
<name>A0AAW9TZS1_RHIML</name>
<keyword evidence="3 4" id="KW-0460">Magnesium</keyword>
<comment type="caution">
    <text evidence="5">The sequence shown here is derived from an EMBL/GenBank/DDBJ whole genome shotgun (WGS) entry which is preliminary data.</text>
</comment>
<dbReference type="AlphaFoldDB" id="A0AAW9TZS1"/>
<accession>A0AAW9TZS1</accession>
<dbReference type="PRINTS" id="PR00377">
    <property type="entry name" value="IMPHPHTASES"/>
</dbReference>
<evidence type="ECO:0000313" key="5">
    <source>
        <dbReference type="EMBL" id="MQW37704.1"/>
    </source>
</evidence>
<comment type="cofactor">
    <cofactor evidence="4">
        <name>Mg(2+)</name>
        <dbReference type="ChEBI" id="CHEBI:18420"/>
    </cofactor>
</comment>
<dbReference type="InterPro" id="IPR000760">
    <property type="entry name" value="Inositol_monophosphatase-like"/>
</dbReference>
<gene>
    <name evidence="5" type="ORF">GHK53_34415</name>
</gene>
<dbReference type="PANTHER" id="PTHR20854:SF4">
    <property type="entry name" value="INOSITOL-1-MONOPHOSPHATASE-RELATED"/>
    <property type="match status" value="1"/>
</dbReference>
<organism evidence="5 6">
    <name type="scientific">Rhizobium meliloti</name>
    <name type="common">Ensifer meliloti</name>
    <name type="synonym">Sinorhizobium meliloti</name>
    <dbReference type="NCBI Taxonomy" id="382"/>
    <lineage>
        <taxon>Bacteria</taxon>
        <taxon>Pseudomonadati</taxon>
        <taxon>Pseudomonadota</taxon>
        <taxon>Alphaproteobacteria</taxon>
        <taxon>Hyphomicrobiales</taxon>
        <taxon>Rhizobiaceae</taxon>
        <taxon>Sinorhizobium/Ensifer group</taxon>
        <taxon>Sinorhizobium</taxon>
    </lineage>
</organism>
<dbReference type="CDD" id="cd01638">
    <property type="entry name" value="CysQ"/>
    <property type="match status" value="1"/>
</dbReference>
<evidence type="ECO:0000313" key="6">
    <source>
        <dbReference type="Proteomes" id="UP000429484"/>
    </source>
</evidence>
<dbReference type="GO" id="GO:0007165">
    <property type="term" value="P:signal transduction"/>
    <property type="evidence" value="ECO:0007669"/>
    <property type="project" value="TreeGrafter"/>
</dbReference>
<dbReference type="GO" id="GO:0046872">
    <property type="term" value="F:metal ion binding"/>
    <property type="evidence" value="ECO:0007669"/>
    <property type="project" value="UniProtKB-KW"/>
</dbReference>
<dbReference type="InterPro" id="IPR020550">
    <property type="entry name" value="Inositol_monophosphatase_CS"/>
</dbReference>
<dbReference type="GO" id="GO:0046854">
    <property type="term" value="P:phosphatidylinositol phosphate biosynthetic process"/>
    <property type="evidence" value="ECO:0007669"/>
    <property type="project" value="InterPro"/>
</dbReference>
<sequence length="272" mass="29094">MSETALSILPAWDEDLELILTAAVAAGDTALGYFRKTLDVRWKNEGRSPVSEADLAANDILKGRLLGARPDYGWLSEETDDDESRLVRETVFVVDPIDGTRAFIAGKDLWCVSVAIVHRGQPVAGVLYAPSLNEIFQATRDGEARKNGKAIAVREAESGAVLKVAAAEDVMGRLALPYRNTMMRVSHVPSLAYRLAMIADGRIDGTIVKRNSHDWDLAAADLILSRAGGALCGLDGEPLSYNRPTVTHGVLGAASGTALPALLAASRPLEPH</sequence>
<evidence type="ECO:0000256" key="2">
    <source>
        <dbReference type="ARBA" id="ARBA00022723"/>
    </source>
</evidence>
<reference evidence="5 6" key="1">
    <citation type="journal article" date="2013" name="Genome Biol.">
        <title>Comparative genomics of the core and accessory genomes of 48 Sinorhizobium strains comprising five genospecies.</title>
        <authorList>
            <person name="Sugawara M."/>
            <person name="Epstein B."/>
            <person name="Badgley B.D."/>
            <person name="Unno T."/>
            <person name="Xu L."/>
            <person name="Reese J."/>
            <person name="Gyaneshwar P."/>
            <person name="Denny R."/>
            <person name="Mudge J."/>
            <person name="Bharti A.K."/>
            <person name="Farmer A.D."/>
            <person name="May G.D."/>
            <person name="Woodward J.E."/>
            <person name="Medigue C."/>
            <person name="Vallenet D."/>
            <person name="Lajus A."/>
            <person name="Rouy Z."/>
            <person name="Martinez-Vaz B."/>
            <person name="Tiffin P."/>
            <person name="Young N.D."/>
            <person name="Sadowsky M.J."/>
        </authorList>
    </citation>
    <scope>NUCLEOTIDE SEQUENCE [LARGE SCALE GENOMIC DNA]</scope>
    <source>
        <strain evidence="5 6">N6B1</strain>
    </source>
</reference>
<feature type="binding site" evidence="4">
    <location>
        <position position="97"/>
    </location>
    <ligand>
        <name>Mg(2+)</name>
        <dbReference type="ChEBI" id="CHEBI:18420"/>
        <label>1</label>
        <note>catalytic</note>
    </ligand>
</feature>
<dbReference type="Gene3D" id="3.30.540.10">
    <property type="entry name" value="Fructose-1,6-Bisphosphatase, subunit A, domain 1"/>
    <property type="match status" value="1"/>
</dbReference>
<dbReference type="PROSITE" id="PS00630">
    <property type="entry name" value="IMP_2"/>
    <property type="match status" value="1"/>
</dbReference>
<dbReference type="EMBL" id="WISR01000277">
    <property type="protein sequence ID" value="MQW37704.1"/>
    <property type="molecule type" value="Genomic_DNA"/>
</dbReference>
<dbReference type="PANTHER" id="PTHR20854">
    <property type="entry name" value="INOSITOL MONOPHOSPHATASE"/>
    <property type="match status" value="1"/>
</dbReference>
<keyword evidence="2 4" id="KW-0479">Metal-binding</keyword>
<dbReference type="Gene3D" id="3.40.190.80">
    <property type="match status" value="1"/>
</dbReference>
<dbReference type="KEGG" id="smer:DU99_04165"/>
<feature type="binding site" evidence="4">
    <location>
        <position position="98"/>
    </location>
    <ligand>
        <name>Mg(2+)</name>
        <dbReference type="ChEBI" id="CHEBI:18420"/>
        <label>1</label>
        <note>catalytic</note>
    </ligand>
</feature>
<evidence type="ECO:0000256" key="4">
    <source>
        <dbReference type="PIRSR" id="PIRSR600760-2"/>
    </source>
</evidence>
<dbReference type="RefSeq" id="WP_010968835.1">
    <property type="nucleotide sequence ID" value="NZ_BJNJ01000070.1"/>
</dbReference>
<comment type="similarity">
    <text evidence="1">Belongs to the inositol monophosphatase superfamily.</text>
</comment>
<dbReference type="GO" id="GO:0008934">
    <property type="term" value="F:inositol monophosphate 1-phosphatase activity"/>
    <property type="evidence" value="ECO:0007669"/>
    <property type="project" value="TreeGrafter"/>
</dbReference>
<proteinExistence type="inferred from homology"/>
<feature type="binding site" evidence="4">
    <location>
        <position position="216"/>
    </location>
    <ligand>
        <name>Mg(2+)</name>
        <dbReference type="ChEBI" id="CHEBI:18420"/>
        <label>1</label>
        <note>catalytic</note>
    </ligand>
</feature>
<dbReference type="GO" id="GO:0006020">
    <property type="term" value="P:inositol metabolic process"/>
    <property type="evidence" value="ECO:0007669"/>
    <property type="project" value="TreeGrafter"/>
</dbReference>
<feature type="binding site" evidence="4">
    <location>
        <position position="77"/>
    </location>
    <ligand>
        <name>Mg(2+)</name>
        <dbReference type="ChEBI" id="CHEBI:18420"/>
        <label>1</label>
        <note>catalytic</note>
    </ligand>
</feature>
<evidence type="ECO:0000256" key="1">
    <source>
        <dbReference type="ARBA" id="ARBA00009759"/>
    </source>
</evidence>
<dbReference type="Pfam" id="PF00459">
    <property type="entry name" value="Inositol_P"/>
    <property type="match status" value="1"/>
</dbReference>
<protein>
    <submittedName>
        <fullName evidence="5">3'(2'),5'-bisphosphate nucleotidase CysQ</fullName>
    </submittedName>
</protein>